<organism evidence="3 4">
    <name type="scientific">Agromyces lapidis</name>
    <dbReference type="NCBI Taxonomy" id="279574"/>
    <lineage>
        <taxon>Bacteria</taxon>
        <taxon>Bacillati</taxon>
        <taxon>Actinomycetota</taxon>
        <taxon>Actinomycetes</taxon>
        <taxon>Micrococcales</taxon>
        <taxon>Microbacteriaceae</taxon>
        <taxon>Agromyces</taxon>
    </lineage>
</organism>
<name>A0ABV5SMY6_9MICO</name>
<dbReference type="Proteomes" id="UP001589667">
    <property type="component" value="Unassembled WGS sequence"/>
</dbReference>
<dbReference type="RefSeq" id="WP_170296127.1">
    <property type="nucleotide sequence ID" value="NZ_BAAANI010000006.1"/>
</dbReference>
<evidence type="ECO:0000313" key="3">
    <source>
        <dbReference type="EMBL" id="MFB9641537.1"/>
    </source>
</evidence>
<feature type="region of interest" description="Disordered" evidence="1">
    <location>
        <begin position="1"/>
        <end position="28"/>
    </location>
</feature>
<sequence length="283" mass="31433">MTDYNETPVSRPAHPNNRPGRKRQGGRPLGYVDHHIVGSLPGCTAHFQNPETGYATNYGIGSGDGRGGGGWWIHEYVPADQVAWGNGNTFLNEYGVSVEHENNLAVAINGKPRMEVHELSARFLAYLAKKWDWRINGKVQLVVRDFPNHDYYGESIPGFGTEFNVITHRSVALKDCPGQFDIHWQVARANELLAGDAGKTDESEEDDMKPFLIWKRNPNGTRQWAHISGDLARMVPIWKLATANALGTVFGPAIPVDQTEWDGYVAASEIEVKLIDATEPDEN</sequence>
<reference evidence="3 4" key="1">
    <citation type="submission" date="2024-09" db="EMBL/GenBank/DDBJ databases">
        <authorList>
            <person name="Sun Q."/>
            <person name="Mori K."/>
        </authorList>
    </citation>
    <scope>NUCLEOTIDE SEQUENCE [LARGE SCALE GENOMIC DNA]</scope>
    <source>
        <strain evidence="3 4">JCM 14321</strain>
    </source>
</reference>
<evidence type="ECO:0000313" key="4">
    <source>
        <dbReference type="Proteomes" id="UP001589667"/>
    </source>
</evidence>
<comment type="caution">
    <text evidence="3">The sequence shown here is derived from an EMBL/GenBank/DDBJ whole genome shotgun (WGS) entry which is preliminary data.</text>
</comment>
<proteinExistence type="predicted"/>
<feature type="domain" description="N-acetylmuramoyl-L-alanine amidase" evidence="2">
    <location>
        <begin position="26"/>
        <end position="179"/>
    </location>
</feature>
<accession>A0ABV5SMY6</accession>
<dbReference type="EMBL" id="JBHMBL010000001">
    <property type="protein sequence ID" value="MFB9641537.1"/>
    <property type="molecule type" value="Genomic_DNA"/>
</dbReference>
<dbReference type="InterPro" id="IPR036505">
    <property type="entry name" value="Amidase/PGRP_sf"/>
</dbReference>
<dbReference type="InterPro" id="IPR002502">
    <property type="entry name" value="Amidase_domain"/>
</dbReference>
<evidence type="ECO:0000259" key="2">
    <source>
        <dbReference type="Pfam" id="PF01510"/>
    </source>
</evidence>
<dbReference type="Pfam" id="PF01510">
    <property type="entry name" value="Amidase_2"/>
    <property type="match status" value="1"/>
</dbReference>
<gene>
    <name evidence="3" type="ORF">ACFFQV_04440</name>
</gene>
<dbReference type="SUPFAM" id="SSF55846">
    <property type="entry name" value="N-acetylmuramoyl-L-alanine amidase-like"/>
    <property type="match status" value="1"/>
</dbReference>
<keyword evidence="4" id="KW-1185">Reference proteome</keyword>
<evidence type="ECO:0000256" key="1">
    <source>
        <dbReference type="SAM" id="MobiDB-lite"/>
    </source>
</evidence>
<dbReference type="Gene3D" id="3.40.80.10">
    <property type="entry name" value="Peptidoglycan recognition protein-like"/>
    <property type="match status" value="1"/>
</dbReference>
<protein>
    <submittedName>
        <fullName evidence="3">N-acetylmuramoyl-L-alanine amidase</fullName>
    </submittedName>
</protein>